<dbReference type="InParanoid" id="A0A136IND0"/>
<sequence length="272" mass="29817">MKSPYAIGENAAANATTSAGGVVDAADTDPLKALLQPPRYQGTPCNDPAFSKWRAHCFLLHSMVHESRPAPILPCGYRFLGFRNREKVQKCLQEFGDQAGYLARQSKYSPLQAGWRLYLDNKGNTCVTQSSGDLYHLEKVWIPTPAAKPDEANTHTHGSCLERCNDSTCINYKPSVRLSRPCIEAQQKREDDPPIPKNPSKAVKSWDKTVGLACGGLTFTQPCMQSAGAELACVTCKDLSCPFCSVKYAGGPRKLTKSDLKYGQIRVMGGRK</sequence>
<dbReference type="OrthoDB" id="10415791at2759"/>
<protein>
    <submittedName>
        <fullName evidence="1">Uncharacterized protein</fullName>
    </submittedName>
</protein>
<dbReference type="AlphaFoldDB" id="A0A136IND0"/>
<dbReference type="EMBL" id="KQ964268">
    <property type="protein sequence ID" value="KXJ86431.1"/>
    <property type="molecule type" value="Genomic_DNA"/>
</dbReference>
<evidence type="ECO:0000313" key="1">
    <source>
        <dbReference type="EMBL" id="KXJ86431.1"/>
    </source>
</evidence>
<organism evidence="1 2">
    <name type="scientific">Microdochium bolleyi</name>
    <dbReference type="NCBI Taxonomy" id="196109"/>
    <lineage>
        <taxon>Eukaryota</taxon>
        <taxon>Fungi</taxon>
        <taxon>Dikarya</taxon>
        <taxon>Ascomycota</taxon>
        <taxon>Pezizomycotina</taxon>
        <taxon>Sordariomycetes</taxon>
        <taxon>Xylariomycetidae</taxon>
        <taxon>Xylariales</taxon>
        <taxon>Microdochiaceae</taxon>
        <taxon>Microdochium</taxon>
    </lineage>
</organism>
<gene>
    <name evidence="1" type="ORF">Micbo1qcDRAFT_209122</name>
</gene>
<keyword evidence="2" id="KW-1185">Reference proteome</keyword>
<evidence type="ECO:0000313" key="2">
    <source>
        <dbReference type="Proteomes" id="UP000070501"/>
    </source>
</evidence>
<name>A0A136IND0_9PEZI</name>
<accession>A0A136IND0</accession>
<proteinExistence type="predicted"/>
<reference evidence="2" key="1">
    <citation type="submission" date="2016-02" db="EMBL/GenBank/DDBJ databases">
        <title>Draft genome sequence of Microdochium bolleyi, a fungal endophyte of beachgrass.</title>
        <authorList>
            <consortium name="DOE Joint Genome Institute"/>
            <person name="David A.S."/>
            <person name="May G."/>
            <person name="Haridas S."/>
            <person name="Lim J."/>
            <person name="Wang M."/>
            <person name="Labutti K."/>
            <person name="Lipzen A."/>
            <person name="Barry K."/>
            <person name="Grigoriev I.V."/>
        </authorList>
    </citation>
    <scope>NUCLEOTIDE SEQUENCE [LARGE SCALE GENOMIC DNA]</scope>
    <source>
        <strain evidence="2">J235TASD1</strain>
    </source>
</reference>
<dbReference type="Proteomes" id="UP000070501">
    <property type="component" value="Unassembled WGS sequence"/>
</dbReference>